<protein>
    <submittedName>
        <fullName evidence="3">Uncharacterized protein</fullName>
    </submittedName>
</protein>
<reference evidence="3 4" key="1">
    <citation type="submission" date="2020-04" db="EMBL/GenBank/DDBJ databases">
        <title>Rhizobium sp. S-51 isolated from soil.</title>
        <authorList>
            <person name="Dahal R.H."/>
        </authorList>
    </citation>
    <scope>NUCLEOTIDE SEQUENCE [LARGE SCALE GENOMIC DNA]</scope>
    <source>
        <strain evidence="3 4">S-51</strain>
    </source>
</reference>
<evidence type="ECO:0000256" key="2">
    <source>
        <dbReference type="SAM" id="SignalP"/>
    </source>
</evidence>
<comment type="caution">
    <text evidence="3">The sequence shown here is derived from an EMBL/GenBank/DDBJ whole genome shotgun (WGS) entry which is preliminary data.</text>
</comment>
<gene>
    <name evidence="3" type="ORF">HHL25_03025</name>
</gene>
<proteinExistence type="predicted"/>
<evidence type="ECO:0000313" key="4">
    <source>
        <dbReference type="Proteomes" id="UP000541470"/>
    </source>
</evidence>
<feature type="compositionally biased region" description="Basic and acidic residues" evidence="1">
    <location>
        <begin position="107"/>
        <end position="118"/>
    </location>
</feature>
<dbReference type="RefSeq" id="WP_169587131.1">
    <property type="nucleotide sequence ID" value="NZ_JABBGK010000001.1"/>
</dbReference>
<evidence type="ECO:0000313" key="3">
    <source>
        <dbReference type="EMBL" id="NML73092.1"/>
    </source>
</evidence>
<sequence>MKPYLAAAILFAAPVLTSSVALAQSPDIARTCEAVARNFEMVKAVKVGIVQSFPELKPPGARLTYSTRLDAKDEDIGDMIECQFKEATAPLTLVRFCLGTTCYSADEKNPEHRRRFEEAQSLLAREP</sequence>
<dbReference type="Proteomes" id="UP000541470">
    <property type="component" value="Unassembled WGS sequence"/>
</dbReference>
<organism evidence="3 4">
    <name type="scientific">Rhizobium terricola</name>
    <dbReference type="NCBI Taxonomy" id="2728849"/>
    <lineage>
        <taxon>Bacteria</taxon>
        <taxon>Pseudomonadati</taxon>
        <taxon>Pseudomonadota</taxon>
        <taxon>Alphaproteobacteria</taxon>
        <taxon>Hyphomicrobiales</taxon>
        <taxon>Rhizobiaceae</taxon>
        <taxon>Rhizobium/Agrobacterium group</taxon>
        <taxon>Rhizobium</taxon>
    </lineage>
</organism>
<keyword evidence="2" id="KW-0732">Signal</keyword>
<name>A0A7Y0FU72_9HYPH</name>
<accession>A0A7Y0FU72</accession>
<feature type="signal peptide" evidence="2">
    <location>
        <begin position="1"/>
        <end position="23"/>
    </location>
</feature>
<feature type="region of interest" description="Disordered" evidence="1">
    <location>
        <begin position="107"/>
        <end position="127"/>
    </location>
</feature>
<dbReference type="AlphaFoldDB" id="A0A7Y0FU72"/>
<feature type="chain" id="PRO_5031258501" evidence="2">
    <location>
        <begin position="24"/>
        <end position="127"/>
    </location>
</feature>
<evidence type="ECO:0000256" key="1">
    <source>
        <dbReference type="SAM" id="MobiDB-lite"/>
    </source>
</evidence>
<dbReference type="EMBL" id="JABBGK010000001">
    <property type="protein sequence ID" value="NML73092.1"/>
    <property type="molecule type" value="Genomic_DNA"/>
</dbReference>
<keyword evidence="4" id="KW-1185">Reference proteome</keyword>